<dbReference type="GO" id="GO:0009313">
    <property type="term" value="P:oligosaccharide catabolic process"/>
    <property type="evidence" value="ECO:0007669"/>
    <property type="project" value="TreeGrafter"/>
</dbReference>
<evidence type="ECO:0000256" key="3">
    <source>
        <dbReference type="ARBA" id="ARBA00022801"/>
    </source>
</evidence>
<proteinExistence type="inferred from homology"/>
<dbReference type="InterPro" id="IPR027291">
    <property type="entry name" value="Glyco_hydro_38_N_sf"/>
</dbReference>
<evidence type="ECO:0000256" key="4">
    <source>
        <dbReference type="ARBA" id="ARBA00023295"/>
    </source>
</evidence>
<accession>A0A9Q9D7D4</accession>
<dbReference type="GO" id="GO:0004559">
    <property type="term" value="F:alpha-mannosidase activity"/>
    <property type="evidence" value="ECO:0007669"/>
    <property type="project" value="InterPro"/>
</dbReference>
<reference evidence="6" key="1">
    <citation type="journal article" date="2022" name="Front. Microbiol.">
        <title>Feed Insects as a Reservoir of Granadaene-Producing Lactococci.</title>
        <authorList>
            <person name="Neuzil-Bunesova V."/>
            <person name="Ramirez Garcia A."/>
            <person name="Modrackova N."/>
            <person name="Makovska M."/>
            <person name="Sabolova M."/>
            <person name="Sproer C."/>
            <person name="Bunk B."/>
            <person name="Blom J."/>
            <person name="Schwab C."/>
        </authorList>
    </citation>
    <scope>NUCLEOTIDE SEQUENCE</scope>
    <source>
        <strain evidence="6">I4/6O</strain>
    </source>
</reference>
<dbReference type="Pfam" id="PF01074">
    <property type="entry name" value="Glyco_hydro_38N"/>
    <property type="match status" value="1"/>
</dbReference>
<dbReference type="SUPFAM" id="SSF88713">
    <property type="entry name" value="Glycoside hydrolase/deacetylase"/>
    <property type="match status" value="1"/>
</dbReference>
<protein>
    <submittedName>
        <fullName evidence="6">Alpha-mannosidase</fullName>
    </submittedName>
</protein>
<dbReference type="Proteomes" id="UP001056730">
    <property type="component" value="Chromosome"/>
</dbReference>
<dbReference type="Gene3D" id="2.70.98.30">
    <property type="entry name" value="Golgi alpha-mannosidase II, domain 4"/>
    <property type="match status" value="1"/>
</dbReference>
<dbReference type="Gene3D" id="1.20.1270.50">
    <property type="entry name" value="Glycoside hydrolase family 38, central domain"/>
    <property type="match status" value="1"/>
</dbReference>
<gene>
    <name evidence="6" type="ORF">LMK00_03455</name>
</gene>
<name>A0A9Q9D7D4_9LACT</name>
<dbReference type="Pfam" id="PF07748">
    <property type="entry name" value="Glyco_hydro_38C"/>
    <property type="match status" value="1"/>
</dbReference>
<evidence type="ECO:0000313" key="7">
    <source>
        <dbReference type="Proteomes" id="UP001056730"/>
    </source>
</evidence>
<dbReference type="SUPFAM" id="SSF74650">
    <property type="entry name" value="Galactose mutarotase-like"/>
    <property type="match status" value="1"/>
</dbReference>
<keyword evidence="3" id="KW-0378">Hydrolase</keyword>
<feature type="domain" description="Glycoside hydrolase family 38 central" evidence="5">
    <location>
        <begin position="274"/>
        <end position="352"/>
    </location>
</feature>
<dbReference type="PANTHER" id="PTHR46017:SF2">
    <property type="entry name" value="MANNOSYLGLYCERATE HYDROLASE"/>
    <property type="match status" value="1"/>
</dbReference>
<evidence type="ECO:0000256" key="1">
    <source>
        <dbReference type="ARBA" id="ARBA00009792"/>
    </source>
</evidence>
<dbReference type="InterPro" id="IPR011682">
    <property type="entry name" value="Glyco_hydro_38_C"/>
</dbReference>
<organism evidence="6 7">
    <name type="scientific">Lactococcus formosensis</name>
    <dbReference type="NCBI Taxonomy" id="1281486"/>
    <lineage>
        <taxon>Bacteria</taxon>
        <taxon>Bacillati</taxon>
        <taxon>Bacillota</taxon>
        <taxon>Bacilli</taxon>
        <taxon>Lactobacillales</taxon>
        <taxon>Streptococcaceae</taxon>
        <taxon>Lactococcus</taxon>
    </lineage>
</organism>
<dbReference type="GO" id="GO:0006013">
    <property type="term" value="P:mannose metabolic process"/>
    <property type="evidence" value="ECO:0007669"/>
    <property type="project" value="InterPro"/>
</dbReference>
<keyword evidence="2" id="KW-0479">Metal-binding</keyword>
<dbReference type="AlphaFoldDB" id="A0A9Q9D7D4"/>
<dbReference type="RefSeq" id="WP_252175719.1">
    <property type="nucleotide sequence ID" value="NZ_CP086395.1"/>
</dbReference>
<dbReference type="CDD" id="cd10815">
    <property type="entry name" value="GH38N_AMII_EcMngB_like"/>
    <property type="match status" value="1"/>
</dbReference>
<dbReference type="EMBL" id="CP086395">
    <property type="protein sequence ID" value="USJ21070.1"/>
    <property type="molecule type" value="Genomic_DNA"/>
</dbReference>
<dbReference type="InterPro" id="IPR011330">
    <property type="entry name" value="Glyco_hydro/deAcase_b/a-brl"/>
</dbReference>
<dbReference type="InterPro" id="IPR015341">
    <property type="entry name" value="Glyco_hydro_38_cen"/>
</dbReference>
<dbReference type="GO" id="GO:0046872">
    <property type="term" value="F:metal ion binding"/>
    <property type="evidence" value="ECO:0007669"/>
    <property type="project" value="UniProtKB-KW"/>
</dbReference>
<dbReference type="Gene3D" id="3.20.110.10">
    <property type="entry name" value="Glycoside hydrolase 38, N terminal domain"/>
    <property type="match status" value="1"/>
</dbReference>
<comment type="similarity">
    <text evidence="1">Belongs to the glycosyl hydrolase 38 family.</text>
</comment>
<dbReference type="InterPro" id="IPR011013">
    <property type="entry name" value="Gal_mutarotase_sf_dom"/>
</dbReference>
<dbReference type="KEGG" id="lfo:LMK00_03455"/>
<evidence type="ECO:0000313" key="6">
    <source>
        <dbReference type="EMBL" id="USJ21070.1"/>
    </source>
</evidence>
<keyword evidence="4" id="KW-0326">Glycosidase</keyword>
<dbReference type="SMART" id="SM00872">
    <property type="entry name" value="Alpha-mann_mid"/>
    <property type="match status" value="1"/>
</dbReference>
<dbReference type="InterPro" id="IPR028995">
    <property type="entry name" value="Glyco_hydro_57/38_cen_sf"/>
</dbReference>
<dbReference type="GO" id="GO:0030246">
    <property type="term" value="F:carbohydrate binding"/>
    <property type="evidence" value="ECO:0007669"/>
    <property type="project" value="InterPro"/>
</dbReference>
<dbReference type="PANTHER" id="PTHR46017">
    <property type="entry name" value="ALPHA-MANNOSIDASE 2C1"/>
    <property type="match status" value="1"/>
</dbReference>
<dbReference type="InterPro" id="IPR037094">
    <property type="entry name" value="Glyco_hydro_38_cen_sf"/>
</dbReference>
<dbReference type="InterPro" id="IPR000602">
    <property type="entry name" value="Glyco_hydro_38_N"/>
</dbReference>
<dbReference type="SUPFAM" id="SSF88688">
    <property type="entry name" value="Families 57/38 glycoside transferase middle domain"/>
    <property type="match status" value="1"/>
</dbReference>
<sequence length="869" mass="99106">MKKKVHIVNHTHWDREWYFTTMDAFLLSDNLFNNVIDELLQNPEAKFCLDGQSSILDDYMRLNPQQLENVKKLVANKQLAIGPWYTQTDAFFVDEESLIRNMIIGIRDSRKYGEEMKIGYLPDTFGHNAQWPTVLQHCGLDNIVFWRGLNLEKHTKSPYFTWKGLGEKEITAMNLVDGYGAAAFLKDESEYIEERLLPAVKRTEKWTDINDLLLTAGGDQLEIIRHLPQTLKAISEKTDYDFIESSYEEFLDVIKKEENLPEYRGEFREPCTTRAHKSIGSVRYDIKRTNFIIEQKLLKRVEPLLAIGKAHGITLSTETLVIAWKKILEGHAHDSMGGCVSDDVAVDILHRMKEAEELADGMENYIVKRLSEKFGLSDKEILVFNTTSKDFKGYKQIDFLAASKNIKLSDIEEMIIVDEEYFAGKDNLLLETPEGNKYINEDPYYRLYALAHVEIPSMGYKIYTIEESQEEIEAFVATNDGAIKNEYYTINNEAGKLSLLTTDGVYLENFLEFEDMGNDGDTYDFSPLKDDKAIILNLTDCQVHKTSLAEKMVLSGQFQLPKTLEDRLESQNMGSLSMTLTLSLKKSSELIEGVLVIDNQVLSHRLRLKINTGVKNTRSIASLPFGFISREALTEEIPNWFKSYVEYPIDLEPFDKSVSVEDEHHHVSAFGKGLKEYQFQEGSLYLTLLATTSQLGKPNLAYRPGRASGDTTKKGHVMMPTPMAELLGEQSFEFALVVNAKAFNEFEAAQQWSEYTSANIAYQNQVLNKFIHRLDNKIQADDERIARVESFSLLKVDGSAFDTTFMPSLYDSNAEILRLANPTGDALPIGSFDFSKYGKHEFVNAQETVVEAQSEIAPYDMVSIKLWRN</sequence>
<evidence type="ECO:0000259" key="5">
    <source>
        <dbReference type="SMART" id="SM00872"/>
    </source>
</evidence>
<evidence type="ECO:0000256" key="2">
    <source>
        <dbReference type="ARBA" id="ARBA00022723"/>
    </source>
</evidence>